<protein>
    <submittedName>
        <fullName evidence="2">Uncharacterized protein</fullName>
    </submittedName>
</protein>
<keyword evidence="2" id="KW-0496">Mitochondrion</keyword>
<feature type="region of interest" description="Disordered" evidence="1">
    <location>
        <begin position="15"/>
        <end position="41"/>
    </location>
</feature>
<reference evidence="2" key="1">
    <citation type="journal article" date="2015" name="Genome Biol. Evol.">
        <title>Organellar Genomes of White Spruce (Picea glauca): Assembly and Annotation.</title>
        <authorList>
            <person name="Jackman S.D."/>
            <person name="Warren R.L."/>
            <person name="Gibb E.A."/>
            <person name="Vandervalk B.P."/>
            <person name="Mohamadi H."/>
            <person name="Chu J."/>
            <person name="Raymond A."/>
            <person name="Pleasance S."/>
            <person name="Coope R."/>
            <person name="Wildung M.R."/>
            <person name="Ritland C.E."/>
            <person name="Bousquet J."/>
            <person name="Jones S.J."/>
            <person name="Bohlmann J."/>
            <person name="Birol I."/>
        </authorList>
    </citation>
    <scope>NUCLEOTIDE SEQUENCE [LARGE SCALE GENOMIC DNA]</scope>
    <source>
        <tissue evidence="2">Flushing bud</tissue>
    </source>
</reference>
<geneLocation type="mitochondrion" evidence="2"/>
<name>A0A101M137_PICGL</name>
<organism evidence="2">
    <name type="scientific">Picea glauca</name>
    <name type="common">White spruce</name>
    <name type="synonym">Pinus glauca</name>
    <dbReference type="NCBI Taxonomy" id="3330"/>
    <lineage>
        <taxon>Eukaryota</taxon>
        <taxon>Viridiplantae</taxon>
        <taxon>Streptophyta</taxon>
        <taxon>Embryophyta</taxon>
        <taxon>Tracheophyta</taxon>
        <taxon>Spermatophyta</taxon>
        <taxon>Pinopsida</taxon>
        <taxon>Pinidae</taxon>
        <taxon>Conifers I</taxon>
        <taxon>Pinales</taxon>
        <taxon>Pinaceae</taxon>
        <taxon>Picea</taxon>
    </lineage>
</organism>
<proteinExistence type="predicted"/>
<feature type="compositionally biased region" description="Basic and acidic residues" evidence="1">
    <location>
        <begin position="27"/>
        <end position="37"/>
    </location>
</feature>
<comment type="caution">
    <text evidence="2">The sequence shown here is derived from an EMBL/GenBank/DDBJ whole genome shotgun (WGS) entry which is preliminary data.</text>
</comment>
<accession>A0A101M137</accession>
<evidence type="ECO:0000313" key="2">
    <source>
        <dbReference type="EMBL" id="KUM48973.1"/>
    </source>
</evidence>
<evidence type="ECO:0000256" key="1">
    <source>
        <dbReference type="SAM" id="MobiDB-lite"/>
    </source>
</evidence>
<dbReference type="EMBL" id="LKAM01000004">
    <property type="protein sequence ID" value="KUM48973.1"/>
    <property type="molecule type" value="Genomic_DNA"/>
</dbReference>
<sequence>MSTYLGRGHLMLLTPDDLSEGASSGWEKPDPSPRLGERSGSSVAFPIRPFRSMMLALGIDVGRSLSAPTE</sequence>
<dbReference type="AlphaFoldDB" id="A0A101M137"/>
<gene>
    <name evidence="2" type="ORF">ABT39_MTgene4309</name>
</gene>